<evidence type="ECO:0000256" key="2">
    <source>
        <dbReference type="ARBA" id="ARBA00022737"/>
    </source>
</evidence>
<dbReference type="Gene3D" id="1.25.40.420">
    <property type="match status" value="1"/>
</dbReference>
<dbReference type="EMBL" id="UZAN01052596">
    <property type="protein sequence ID" value="VDP89575.1"/>
    <property type="molecule type" value="Genomic_DNA"/>
</dbReference>
<dbReference type="PANTHER" id="PTHR24412">
    <property type="entry name" value="KELCH PROTEIN"/>
    <property type="match status" value="1"/>
</dbReference>
<dbReference type="WBParaSite" id="ECPE_0001233901-mRNA-1">
    <property type="protein sequence ID" value="ECPE_0001233901-mRNA-1"/>
    <property type="gene ID" value="ECPE_0001233901"/>
</dbReference>
<evidence type="ECO:0000259" key="3">
    <source>
        <dbReference type="PROSITE" id="PS50097"/>
    </source>
</evidence>
<dbReference type="AlphaFoldDB" id="A0A183AZB8"/>
<keyword evidence="2" id="KW-0677">Repeat</keyword>
<sequence>MLLYDQASQTASAEEALLTAFSRWCLPTKSDHVREVSRNLSQLFKEGQFCDVTLSLHGTEFQSNRMLLAASSAYFRALLEFEPQLMQKSCFDISSPYLTLDGFSYLIRFINTLGQDCPTINREAYESVYVAASFLQVTSLQRMLSELISQNLTPTNVLGAVKLAHVFDDQVLFRKSMFLLLDQFDEIDPFSEEFLLLDEKQLEHILSSDELNVAREGVVVKALLAWVCHDVEARTNYFRRMFVRLLRLPLVQANDLRRIVSNPKFAAAHEALSLLIWAYRTLTGPFVCPQALPEQGPPDVSVLPEFDHICRPRIGTNFRIHAIGGVDELLLFGPTLQRRETCARYNLVERTWFPMAGLDAPRSHHKIVCVETYVYAFGGYRLNWTTGYSPATDSILVYDAIANRWTSAPHRLPFTPIDMGVCLIPSKRMIMLAGGLHEHGVELRPTDRVLLYDPAEDSHSCFITLPKLPLPLAGLALVYDDAGDQVFACGGQTDSAFAGRPNVTVGNLFGQILAFDFDLVSKINSNTWSFVTVLDCPRYRASAVLHRSTLYVLGGITVDEVVERTSHLFTESVSESSSTLSDSCTDWGTSSRQNQALIQLGQVNPTRPSLLQAPFHTCHVTEAWSLREPTQTGLANRSTHDDIVTHNSEEEDDMLSTSIPSRVRRLRLQPARFADGCPVLPRCLSNYCIAPYFS</sequence>
<gene>
    <name evidence="4" type="ORF">ECPE_LOCUS12303</name>
</gene>
<dbReference type="SMART" id="SM00225">
    <property type="entry name" value="BTB"/>
    <property type="match status" value="1"/>
</dbReference>
<accession>A0A183AZB8</accession>
<reference evidence="6" key="1">
    <citation type="submission" date="2016-06" db="UniProtKB">
        <authorList>
            <consortium name="WormBaseParasite"/>
        </authorList>
    </citation>
    <scope>IDENTIFICATION</scope>
</reference>
<feature type="domain" description="BTB" evidence="3">
    <location>
        <begin position="50"/>
        <end position="112"/>
    </location>
</feature>
<dbReference type="InterPro" id="IPR006652">
    <property type="entry name" value="Kelch_1"/>
</dbReference>
<evidence type="ECO:0000313" key="6">
    <source>
        <dbReference type="WBParaSite" id="ECPE_0001233901-mRNA-1"/>
    </source>
</evidence>
<evidence type="ECO:0000313" key="4">
    <source>
        <dbReference type="EMBL" id="VDP89575.1"/>
    </source>
</evidence>
<dbReference type="Pfam" id="PF00651">
    <property type="entry name" value="BTB"/>
    <property type="match status" value="1"/>
</dbReference>
<dbReference type="OrthoDB" id="6267353at2759"/>
<keyword evidence="1" id="KW-0880">Kelch repeat</keyword>
<dbReference type="Pfam" id="PF01344">
    <property type="entry name" value="Kelch_1"/>
    <property type="match status" value="1"/>
</dbReference>
<dbReference type="Proteomes" id="UP000272942">
    <property type="component" value="Unassembled WGS sequence"/>
</dbReference>
<dbReference type="SMART" id="SM00875">
    <property type="entry name" value="BACK"/>
    <property type="match status" value="1"/>
</dbReference>
<protein>
    <submittedName>
        <fullName evidence="6">BTB domain-containing protein</fullName>
    </submittedName>
</protein>
<dbReference type="SUPFAM" id="SSF117281">
    <property type="entry name" value="Kelch motif"/>
    <property type="match status" value="1"/>
</dbReference>
<dbReference type="InterPro" id="IPR000210">
    <property type="entry name" value="BTB/POZ_dom"/>
</dbReference>
<reference evidence="4 5" key="2">
    <citation type="submission" date="2018-11" db="EMBL/GenBank/DDBJ databases">
        <authorList>
            <consortium name="Pathogen Informatics"/>
        </authorList>
    </citation>
    <scope>NUCLEOTIDE SEQUENCE [LARGE SCALE GENOMIC DNA]</scope>
    <source>
        <strain evidence="4 5">Egypt</strain>
    </source>
</reference>
<proteinExistence type="predicted"/>
<dbReference type="SUPFAM" id="SSF54695">
    <property type="entry name" value="POZ domain"/>
    <property type="match status" value="1"/>
</dbReference>
<dbReference type="Gene3D" id="3.30.710.10">
    <property type="entry name" value="Potassium Channel Kv1.1, Chain A"/>
    <property type="match status" value="1"/>
</dbReference>
<name>A0A183AZB8_9TREM</name>
<dbReference type="InterPro" id="IPR015915">
    <property type="entry name" value="Kelch-typ_b-propeller"/>
</dbReference>
<evidence type="ECO:0000313" key="5">
    <source>
        <dbReference type="Proteomes" id="UP000272942"/>
    </source>
</evidence>
<dbReference type="Pfam" id="PF07707">
    <property type="entry name" value="BACK"/>
    <property type="match status" value="1"/>
</dbReference>
<dbReference type="PANTHER" id="PTHR24412:SF489">
    <property type="entry name" value="RING FINGER DOMAIN AND KELCH REPEAT-CONTAINING PROTEIN DDB_G0271372"/>
    <property type="match status" value="1"/>
</dbReference>
<dbReference type="InterPro" id="IPR011333">
    <property type="entry name" value="SKP1/BTB/POZ_sf"/>
</dbReference>
<dbReference type="PROSITE" id="PS50097">
    <property type="entry name" value="BTB"/>
    <property type="match status" value="1"/>
</dbReference>
<organism evidence="6">
    <name type="scientific">Echinostoma caproni</name>
    <dbReference type="NCBI Taxonomy" id="27848"/>
    <lineage>
        <taxon>Eukaryota</taxon>
        <taxon>Metazoa</taxon>
        <taxon>Spiralia</taxon>
        <taxon>Lophotrochozoa</taxon>
        <taxon>Platyhelminthes</taxon>
        <taxon>Trematoda</taxon>
        <taxon>Digenea</taxon>
        <taxon>Plagiorchiida</taxon>
        <taxon>Echinostomata</taxon>
        <taxon>Echinostomatoidea</taxon>
        <taxon>Echinostomatidae</taxon>
        <taxon>Echinostoma</taxon>
    </lineage>
</organism>
<dbReference type="Gene3D" id="2.120.10.80">
    <property type="entry name" value="Kelch-type beta propeller"/>
    <property type="match status" value="1"/>
</dbReference>
<evidence type="ECO:0000256" key="1">
    <source>
        <dbReference type="ARBA" id="ARBA00022441"/>
    </source>
</evidence>
<keyword evidence="5" id="KW-1185">Reference proteome</keyword>
<dbReference type="InterPro" id="IPR011705">
    <property type="entry name" value="BACK"/>
</dbReference>